<evidence type="ECO:0000256" key="4">
    <source>
        <dbReference type="ARBA" id="ARBA00022832"/>
    </source>
</evidence>
<keyword evidence="7" id="KW-0963">Cytoplasm</keyword>
<feature type="modified residue" description="O-(pantetheine 4'-phosphoryl)serine" evidence="7">
    <location>
        <position position="39"/>
    </location>
</feature>
<evidence type="ECO:0000313" key="9">
    <source>
        <dbReference type="EMBL" id="MDT9682342.1"/>
    </source>
</evidence>
<comment type="subcellular location">
    <subcellularLocation>
        <location evidence="7">Cytoplasm</location>
    </subcellularLocation>
</comment>
<dbReference type="HAMAP" id="MF_01217">
    <property type="entry name" value="Acyl_carrier"/>
    <property type="match status" value="1"/>
</dbReference>
<keyword evidence="4 7" id="KW-0276">Fatty acid metabolism</keyword>
<evidence type="ECO:0000256" key="6">
    <source>
        <dbReference type="ARBA" id="ARBA00023160"/>
    </source>
</evidence>
<dbReference type="PANTHER" id="PTHR20863">
    <property type="entry name" value="ACYL CARRIER PROTEIN"/>
    <property type="match status" value="1"/>
</dbReference>
<evidence type="ECO:0000313" key="10">
    <source>
        <dbReference type="Proteomes" id="UP001250181"/>
    </source>
</evidence>
<protein>
    <recommendedName>
        <fullName evidence="7">Acyl carrier protein</fullName>
        <shortName evidence="7">ACP</shortName>
    </recommendedName>
</protein>
<dbReference type="InterPro" id="IPR036736">
    <property type="entry name" value="ACP-like_sf"/>
</dbReference>
<dbReference type="Gene3D" id="1.10.1200.10">
    <property type="entry name" value="ACP-like"/>
    <property type="match status" value="1"/>
</dbReference>
<keyword evidence="10" id="KW-1185">Reference proteome</keyword>
<evidence type="ECO:0000256" key="7">
    <source>
        <dbReference type="HAMAP-Rule" id="MF_01217"/>
    </source>
</evidence>
<dbReference type="EMBL" id="JAWCTQ010000009">
    <property type="protein sequence ID" value="MDT9682342.1"/>
    <property type="molecule type" value="Genomic_DNA"/>
</dbReference>
<keyword evidence="3 7" id="KW-0597">Phosphoprotein</keyword>
<keyword evidence="2 7" id="KW-0444">Lipid biosynthesis</keyword>
<evidence type="ECO:0000256" key="5">
    <source>
        <dbReference type="ARBA" id="ARBA00023098"/>
    </source>
</evidence>
<dbReference type="PANTHER" id="PTHR20863:SF76">
    <property type="entry name" value="CARRIER DOMAIN-CONTAINING PROTEIN"/>
    <property type="match status" value="1"/>
</dbReference>
<comment type="similarity">
    <text evidence="7">Belongs to the acyl carrier protein (ACP) family.</text>
</comment>
<dbReference type="PROSITE" id="PS50075">
    <property type="entry name" value="CARRIER"/>
    <property type="match status" value="1"/>
</dbReference>
<evidence type="ECO:0000256" key="1">
    <source>
        <dbReference type="ARBA" id="ARBA00022450"/>
    </source>
</evidence>
<sequence length="92" mass="10136">MNRSEILAEVKALLAECGDVDPAQVDEQTAFIADLALDSLVLIRMTVLAEERFEVRIPDEAAWELHTVGAVVNYIEHHLEEAQAGRKGAHGE</sequence>
<keyword evidence="5 7" id="KW-0443">Lipid metabolism</keyword>
<organism evidence="9 10">
    <name type="scientific">Streptomyces tamarix</name>
    <dbReference type="NCBI Taxonomy" id="3078565"/>
    <lineage>
        <taxon>Bacteria</taxon>
        <taxon>Bacillati</taxon>
        <taxon>Actinomycetota</taxon>
        <taxon>Actinomycetes</taxon>
        <taxon>Kitasatosporales</taxon>
        <taxon>Streptomycetaceae</taxon>
        <taxon>Streptomyces</taxon>
    </lineage>
</organism>
<dbReference type="InterPro" id="IPR003231">
    <property type="entry name" value="ACP"/>
</dbReference>
<dbReference type="InterPro" id="IPR009081">
    <property type="entry name" value="PP-bd_ACP"/>
</dbReference>
<reference evidence="9 10" key="1">
    <citation type="submission" date="2023-09" db="EMBL/GenBank/DDBJ databases">
        <title>Streptomyces sp. nov.: A antagonism against Alternaria gaisen Producing Streptochlin, Isolated from Tamarix root soil.</title>
        <authorList>
            <person name="Chen Y."/>
        </authorList>
    </citation>
    <scope>NUCLEOTIDE SEQUENCE [LARGE SCALE GENOMIC DNA]</scope>
    <source>
        <strain evidence="9 10">TRM76323</strain>
    </source>
</reference>
<dbReference type="SUPFAM" id="SSF47336">
    <property type="entry name" value="ACP-like"/>
    <property type="match status" value="1"/>
</dbReference>
<feature type="domain" description="Carrier" evidence="8">
    <location>
        <begin position="4"/>
        <end position="79"/>
    </location>
</feature>
<evidence type="ECO:0000256" key="3">
    <source>
        <dbReference type="ARBA" id="ARBA00022553"/>
    </source>
</evidence>
<comment type="PTM">
    <text evidence="7">4'-phosphopantetheine is transferred from CoA to a specific serine of apo-ACP by AcpS. This modification is essential for activity because fatty acids are bound in thioester linkage to the sulfhydryl of the prosthetic group.</text>
</comment>
<dbReference type="Proteomes" id="UP001250181">
    <property type="component" value="Unassembled WGS sequence"/>
</dbReference>
<proteinExistence type="inferred from homology"/>
<gene>
    <name evidence="7" type="primary">acpP</name>
    <name evidence="9" type="ORF">RND61_09675</name>
</gene>
<comment type="caution">
    <text evidence="9">The sequence shown here is derived from an EMBL/GenBank/DDBJ whole genome shotgun (WGS) entry which is preliminary data.</text>
</comment>
<evidence type="ECO:0000256" key="2">
    <source>
        <dbReference type="ARBA" id="ARBA00022516"/>
    </source>
</evidence>
<evidence type="ECO:0000259" key="8">
    <source>
        <dbReference type="PROSITE" id="PS50075"/>
    </source>
</evidence>
<keyword evidence="6 7" id="KW-0275">Fatty acid biosynthesis</keyword>
<keyword evidence="1 7" id="KW-0596">Phosphopantetheine</keyword>
<dbReference type="Pfam" id="PF00550">
    <property type="entry name" value="PP-binding"/>
    <property type="match status" value="1"/>
</dbReference>
<name>A0ABU3QIY1_9ACTN</name>
<comment type="function">
    <text evidence="7">Carrier of the growing fatty acid chain in fatty acid biosynthesis.</text>
</comment>
<comment type="pathway">
    <text evidence="7">Lipid metabolism; fatty acid biosynthesis.</text>
</comment>
<dbReference type="RefSeq" id="WP_315877429.1">
    <property type="nucleotide sequence ID" value="NZ_JAWCTQ010000009.1"/>
</dbReference>
<accession>A0ABU3QIY1</accession>